<protein>
    <submittedName>
        <fullName evidence="5">Uncharacterized protein C18orf8</fullName>
    </submittedName>
</protein>
<dbReference type="AlphaFoldDB" id="A0A146LNC6"/>
<dbReference type="InterPro" id="IPR009755">
    <property type="entry name" value="RMC1_C"/>
</dbReference>
<dbReference type="EMBL" id="GDHC01015682">
    <property type="protein sequence ID" value="JAQ02947.1"/>
    <property type="molecule type" value="Transcribed_RNA"/>
</dbReference>
<accession>A0A146LNC6</accession>
<feature type="domain" description="Regulator of MON1-CCZ1 complex N-terminal" evidence="3">
    <location>
        <begin position="54"/>
        <end position="165"/>
    </location>
</feature>
<name>A0A146LNC6_LYGHE</name>
<dbReference type="GO" id="GO:0010506">
    <property type="term" value="P:regulation of autophagy"/>
    <property type="evidence" value="ECO:0007669"/>
    <property type="project" value="InterPro"/>
</dbReference>
<dbReference type="GO" id="GO:0005765">
    <property type="term" value="C:lysosomal membrane"/>
    <property type="evidence" value="ECO:0007669"/>
    <property type="project" value="TreeGrafter"/>
</dbReference>
<proteinExistence type="predicted"/>
<organism evidence="5">
    <name type="scientific">Lygus hesperus</name>
    <name type="common">Western plant bug</name>
    <dbReference type="NCBI Taxonomy" id="30085"/>
    <lineage>
        <taxon>Eukaryota</taxon>
        <taxon>Metazoa</taxon>
        <taxon>Ecdysozoa</taxon>
        <taxon>Arthropoda</taxon>
        <taxon>Hexapoda</taxon>
        <taxon>Insecta</taxon>
        <taxon>Pterygota</taxon>
        <taxon>Neoptera</taxon>
        <taxon>Paraneoptera</taxon>
        <taxon>Hemiptera</taxon>
        <taxon>Heteroptera</taxon>
        <taxon>Panheteroptera</taxon>
        <taxon>Cimicomorpha</taxon>
        <taxon>Miridae</taxon>
        <taxon>Mirini</taxon>
        <taxon>Lygus</taxon>
    </lineage>
</organism>
<evidence type="ECO:0000259" key="3">
    <source>
        <dbReference type="Pfam" id="PF21029"/>
    </source>
</evidence>
<dbReference type="EMBL" id="GDHC01009944">
    <property type="protein sequence ID" value="JAQ08685.1"/>
    <property type="molecule type" value="Transcribed_RNA"/>
</dbReference>
<dbReference type="Pfam" id="PF21029">
    <property type="entry name" value="RMC1_N"/>
    <property type="match status" value="1"/>
</dbReference>
<evidence type="ECO:0000259" key="2">
    <source>
        <dbReference type="Pfam" id="PF07035"/>
    </source>
</evidence>
<feature type="region of interest" description="Disordered" evidence="1">
    <location>
        <begin position="1"/>
        <end position="23"/>
    </location>
</feature>
<sequence length="650" mass="73527">MDDDIQDDIETAEVAEPEGGADEPAIEYDGDHYLRISANKITFEGVSKSGLTSVCFDESNTQVFSILSGDATEVTVQSPYPEKCHNFRMEEKGRVIAMKFSPDQGILALQRTPNSIEFLTISNRIVSRDFSENFKGCVLLGFVWTGKTEIVYITNLSIKLCRVDVNSGCTSVIKSLNLNLVNWYNFYSPICLLLVSVGQTGNSMQLLQVKHNQILKISKFDVDVDLKSRKTVSDRDVVLWVVYNQPRILVMNYLTVNTIVQTEVVIYTIKKLSEVKKTHVLRIHQTGRFALNIVDNLIIVHNQVSKTSMVFDITDESSVAVTYHTPVVEPKSLKAFEDQPAASTVMPKVVELYSKNWIMFQPNIVMDVKIGYLWALELNLAGFCETISDKKALIRFLLLRSGSKLMITKAVTAIAEQPSQLALLGEIFDQINRNYMSFLQQFIKRQQSLPLTLTQPDDDEVVEFQCVIDQSSMHAQVFSKLAEKLDMSKTDDTKGHKVLSWVLLEYIRSLTDLQIPTQPFIYELLIKMMVITENFYQLHQLLQFYAVNDTKSLAILLLSLENRYPASPQLALDMLERLGTGTDEIIEILLAKKEVISCLRYSEQKTGPHQTIVPMKCLDAARQNGNKRVFHAVKMHVNPNAVNNDKGPDL</sequence>
<gene>
    <name evidence="5" type="primary">Mic1_0</name>
    <name evidence="4" type="synonym">Mic1_1</name>
    <name evidence="6" type="synonym">Mic1_2</name>
    <name evidence="4" type="ORF">g.68044</name>
    <name evidence="6" type="ORF">g.68046</name>
    <name evidence="5" type="ORF">g.68048</name>
</gene>
<evidence type="ECO:0000256" key="1">
    <source>
        <dbReference type="SAM" id="MobiDB-lite"/>
    </source>
</evidence>
<dbReference type="PANTHER" id="PTHR12897">
    <property type="entry name" value="COLON CANCER-ASSOCIATED PROTEIN MIC1"/>
    <property type="match status" value="1"/>
</dbReference>
<dbReference type="SUPFAM" id="SSF69322">
    <property type="entry name" value="Tricorn protease domain 2"/>
    <property type="match status" value="1"/>
</dbReference>
<dbReference type="GO" id="GO:0035658">
    <property type="term" value="C:Mon1-Ccz1 complex"/>
    <property type="evidence" value="ECO:0007669"/>
    <property type="project" value="InterPro"/>
</dbReference>
<evidence type="ECO:0000313" key="5">
    <source>
        <dbReference type="EMBL" id="JAQ08685.1"/>
    </source>
</evidence>
<dbReference type="PANTHER" id="PTHR12897:SF4">
    <property type="entry name" value="REGULATOR OF MON1-CCZ1 COMPLEX"/>
    <property type="match status" value="1"/>
</dbReference>
<dbReference type="Pfam" id="PF07035">
    <property type="entry name" value="RMC1_C"/>
    <property type="match status" value="1"/>
</dbReference>
<dbReference type="InterPro" id="IPR040371">
    <property type="entry name" value="RMC1"/>
</dbReference>
<evidence type="ECO:0000313" key="6">
    <source>
        <dbReference type="EMBL" id="JAQ11135.1"/>
    </source>
</evidence>
<dbReference type="InterPro" id="IPR049040">
    <property type="entry name" value="RMC1_N"/>
</dbReference>
<feature type="domain" description="Mic1" evidence="2">
    <location>
        <begin position="400"/>
        <end position="637"/>
    </location>
</feature>
<evidence type="ECO:0000313" key="4">
    <source>
        <dbReference type="EMBL" id="JAQ02947.1"/>
    </source>
</evidence>
<dbReference type="EMBL" id="GDHC01007494">
    <property type="protein sequence ID" value="JAQ11135.1"/>
    <property type="molecule type" value="Transcribed_RNA"/>
</dbReference>
<dbReference type="GO" id="GO:0031902">
    <property type="term" value="C:late endosome membrane"/>
    <property type="evidence" value="ECO:0007669"/>
    <property type="project" value="TreeGrafter"/>
</dbReference>
<reference evidence="5" key="1">
    <citation type="journal article" date="2016" name="Gigascience">
        <title>De novo construction of an expanded transcriptome assembly for the western tarnished plant bug, Lygus hesperus.</title>
        <authorList>
            <person name="Tassone E.E."/>
            <person name="Geib S.M."/>
            <person name="Hall B."/>
            <person name="Fabrick J.A."/>
            <person name="Brent C.S."/>
            <person name="Hull J.J."/>
        </authorList>
    </citation>
    <scope>NUCLEOTIDE SEQUENCE</scope>
</reference>